<dbReference type="SUPFAM" id="SSF53098">
    <property type="entry name" value="Ribonuclease H-like"/>
    <property type="match status" value="1"/>
</dbReference>
<dbReference type="EMBL" id="VSRR010111761">
    <property type="protein sequence ID" value="MPC97860.1"/>
    <property type="molecule type" value="Genomic_DNA"/>
</dbReference>
<dbReference type="AlphaFoldDB" id="A0A5B7JM49"/>
<accession>A0A5B7JM49</accession>
<dbReference type="Proteomes" id="UP000324222">
    <property type="component" value="Unassembled WGS sequence"/>
</dbReference>
<proteinExistence type="predicted"/>
<name>A0A5B7JM49_PORTR</name>
<sequence length="134" mass="15095">MDVLKDFGINKEQILLIVTDNASNMISTIEKLNTDEDERHHEEIQESTENDEIDLEDDFEMVDGFVEAAAELSTIHHMRCAVHTLQLAIRDGPRQPHAANLVGRVRNIAVAARTPKLDAILETCWKRGNFGPGY</sequence>
<protein>
    <submittedName>
        <fullName evidence="1">Uncharacterized protein</fullName>
    </submittedName>
</protein>
<gene>
    <name evidence="1" type="ORF">E2C01_093198</name>
</gene>
<evidence type="ECO:0000313" key="2">
    <source>
        <dbReference type="Proteomes" id="UP000324222"/>
    </source>
</evidence>
<keyword evidence="2" id="KW-1185">Reference proteome</keyword>
<organism evidence="1 2">
    <name type="scientific">Portunus trituberculatus</name>
    <name type="common">Swimming crab</name>
    <name type="synonym">Neptunus trituberculatus</name>
    <dbReference type="NCBI Taxonomy" id="210409"/>
    <lineage>
        <taxon>Eukaryota</taxon>
        <taxon>Metazoa</taxon>
        <taxon>Ecdysozoa</taxon>
        <taxon>Arthropoda</taxon>
        <taxon>Crustacea</taxon>
        <taxon>Multicrustacea</taxon>
        <taxon>Malacostraca</taxon>
        <taxon>Eumalacostraca</taxon>
        <taxon>Eucarida</taxon>
        <taxon>Decapoda</taxon>
        <taxon>Pleocyemata</taxon>
        <taxon>Brachyura</taxon>
        <taxon>Eubrachyura</taxon>
        <taxon>Portunoidea</taxon>
        <taxon>Portunidae</taxon>
        <taxon>Portuninae</taxon>
        <taxon>Portunus</taxon>
    </lineage>
</organism>
<evidence type="ECO:0000313" key="1">
    <source>
        <dbReference type="EMBL" id="MPC97860.1"/>
    </source>
</evidence>
<reference evidence="1 2" key="1">
    <citation type="submission" date="2019-05" db="EMBL/GenBank/DDBJ databases">
        <title>Another draft genome of Portunus trituberculatus and its Hox gene families provides insights of decapod evolution.</title>
        <authorList>
            <person name="Jeong J.-H."/>
            <person name="Song I."/>
            <person name="Kim S."/>
            <person name="Choi T."/>
            <person name="Kim D."/>
            <person name="Ryu S."/>
            <person name="Kim W."/>
        </authorList>
    </citation>
    <scope>NUCLEOTIDE SEQUENCE [LARGE SCALE GENOMIC DNA]</scope>
    <source>
        <tissue evidence="1">Muscle</tissue>
    </source>
</reference>
<dbReference type="InterPro" id="IPR012337">
    <property type="entry name" value="RNaseH-like_sf"/>
</dbReference>
<comment type="caution">
    <text evidence="1">The sequence shown here is derived from an EMBL/GenBank/DDBJ whole genome shotgun (WGS) entry which is preliminary data.</text>
</comment>